<dbReference type="GO" id="GO:0016020">
    <property type="term" value="C:membrane"/>
    <property type="evidence" value="ECO:0007669"/>
    <property type="project" value="UniProtKB-SubCell"/>
</dbReference>
<feature type="transmembrane region" description="Helical" evidence="6">
    <location>
        <begin position="94"/>
        <end position="118"/>
    </location>
</feature>
<keyword evidence="5 6" id="KW-0472">Membrane</keyword>
<evidence type="ECO:0000256" key="3">
    <source>
        <dbReference type="ARBA" id="ARBA00022692"/>
    </source>
</evidence>
<keyword evidence="8" id="KW-1185">Reference proteome</keyword>
<dbReference type="Proteomes" id="UP000507470">
    <property type="component" value="Unassembled WGS sequence"/>
</dbReference>
<dbReference type="AlphaFoldDB" id="A0A6J8DWZ7"/>
<evidence type="ECO:0000256" key="1">
    <source>
        <dbReference type="ARBA" id="ARBA00004141"/>
    </source>
</evidence>
<dbReference type="Gene3D" id="1.10.1450.10">
    <property type="entry name" value="Tetraspanin"/>
    <property type="match status" value="1"/>
</dbReference>
<evidence type="ECO:0000313" key="7">
    <source>
        <dbReference type="EMBL" id="CAC5413104.1"/>
    </source>
</evidence>
<evidence type="ECO:0000256" key="5">
    <source>
        <dbReference type="ARBA" id="ARBA00023136"/>
    </source>
</evidence>
<evidence type="ECO:0000313" key="8">
    <source>
        <dbReference type="Proteomes" id="UP000507470"/>
    </source>
</evidence>
<dbReference type="PANTHER" id="PTHR19282">
    <property type="entry name" value="TETRASPANIN"/>
    <property type="match status" value="1"/>
</dbReference>
<dbReference type="Pfam" id="PF00335">
    <property type="entry name" value="Tetraspanin"/>
    <property type="match status" value="1"/>
</dbReference>
<comment type="similarity">
    <text evidence="2 6">Belongs to the tetraspanin (TM4SF) family.</text>
</comment>
<organism evidence="7 8">
    <name type="scientific">Mytilus coruscus</name>
    <name type="common">Sea mussel</name>
    <dbReference type="NCBI Taxonomy" id="42192"/>
    <lineage>
        <taxon>Eukaryota</taxon>
        <taxon>Metazoa</taxon>
        <taxon>Spiralia</taxon>
        <taxon>Lophotrochozoa</taxon>
        <taxon>Mollusca</taxon>
        <taxon>Bivalvia</taxon>
        <taxon>Autobranchia</taxon>
        <taxon>Pteriomorphia</taxon>
        <taxon>Mytilida</taxon>
        <taxon>Mytiloidea</taxon>
        <taxon>Mytilidae</taxon>
        <taxon>Mytilinae</taxon>
        <taxon>Mytilus</taxon>
    </lineage>
</organism>
<feature type="transmembrane region" description="Helical" evidence="6">
    <location>
        <begin position="64"/>
        <end position="87"/>
    </location>
</feature>
<evidence type="ECO:0000256" key="6">
    <source>
        <dbReference type="RuleBase" id="RU361218"/>
    </source>
</evidence>
<keyword evidence="3 6" id="KW-0812">Transmembrane</keyword>
<reference evidence="7 8" key="1">
    <citation type="submission" date="2020-06" db="EMBL/GenBank/DDBJ databases">
        <authorList>
            <person name="Li R."/>
            <person name="Bekaert M."/>
        </authorList>
    </citation>
    <scope>NUCLEOTIDE SEQUENCE [LARGE SCALE GENOMIC DNA]</scope>
    <source>
        <strain evidence="8">wild</strain>
    </source>
</reference>
<evidence type="ECO:0000256" key="4">
    <source>
        <dbReference type="ARBA" id="ARBA00022989"/>
    </source>
</evidence>
<dbReference type="PIRSF" id="PIRSF002419">
    <property type="entry name" value="Tetraspanin"/>
    <property type="match status" value="1"/>
</dbReference>
<proteinExistence type="inferred from homology"/>
<dbReference type="OrthoDB" id="6131345at2759"/>
<dbReference type="InterPro" id="IPR018499">
    <property type="entry name" value="Tetraspanin/Peripherin"/>
</dbReference>
<sequence length="268" mass="28567">MCNKKVSKVVLVIINILFILLGLGLLIPGILVVINEDVINDDVLPALKSVSFGVTNLGDMAKGLSMTLIVLGSFVLVLSLIGAIGACCKIRCLLIIYIIIVLILSIGKFVIVILWIIFNSDIESKLKTEMKTALLKFTTDDLTTHELSSGWNYLNMNLECCGIDAVTGTGAGNDYTNSAWYTGGGADELPKSCCPSATSSSYSSTCSFTKNANPTGQHSKGCYDAVKDFATKYSVAFICIGVFILLTEIAAVIFACSLCKKSKTGSLV</sequence>
<feature type="transmembrane region" description="Helical" evidence="6">
    <location>
        <begin position="233"/>
        <end position="259"/>
    </location>
</feature>
<gene>
    <name evidence="7" type="ORF">MCOR_46043</name>
</gene>
<dbReference type="SUPFAM" id="SSF48652">
    <property type="entry name" value="Tetraspanin"/>
    <property type="match status" value="1"/>
</dbReference>
<keyword evidence="4 6" id="KW-1133">Transmembrane helix</keyword>
<feature type="transmembrane region" description="Helical" evidence="6">
    <location>
        <begin position="12"/>
        <end position="34"/>
    </location>
</feature>
<dbReference type="PRINTS" id="PR00259">
    <property type="entry name" value="TMFOUR"/>
</dbReference>
<dbReference type="EMBL" id="CACVKT020008127">
    <property type="protein sequence ID" value="CAC5413104.1"/>
    <property type="molecule type" value="Genomic_DNA"/>
</dbReference>
<name>A0A6J8DWZ7_MYTCO</name>
<accession>A0A6J8DWZ7</accession>
<evidence type="ECO:0000256" key="2">
    <source>
        <dbReference type="ARBA" id="ARBA00006840"/>
    </source>
</evidence>
<dbReference type="InterPro" id="IPR008952">
    <property type="entry name" value="Tetraspanin_EC2_sf"/>
</dbReference>
<dbReference type="InterPro" id="IPR000301">
    <property type="entry name" value="Tetraspanin_animals"/>
</dbReference>
<protein>
    <recommendedName>
        <fullName evidence="6">Tetraspanin</fullName>
    </recommendedName>
</protein>
<comment type="subcellular location">
    <subcellularLocation>
        <location evidence="1 6">Membrane</location>
        <topology evidence="1 6">Multi-pass membrane protein</topology>
    </subcellularLocation>
</comment>